<keyword evidence="7" id="KW-0630">Potassium</keyword>
<dbReference type="GO" id="GO:0008076">
    <property type="term" value="C:voltage-gated potassium channel complex"/>
    <property type="evidence" value="ECO:0007669"/>
    <property type="project" value="InterPro"/>
</dbReference>
<dbReference type="Gene3D" id="1.20.5.110">
    <property type="match status" value="1"/>
</dbReference>
<dbReference type="SUPFAM" id="SSF81324">
    <property type="entry name" value="Voltage-gated potassium channels"/>
    <property type="match status" value="1"/>
</dbReference>
<evidence type="ECO:0000256" key="13">
    <source>
        <dbReference type="SAM" id="Phobius"/>
    </source>
</evidence>
<keyword evidence="10 13" id="KW-0472">Membrane</keyword>
<dbReference type="Pfam" id="PF00520">
    <property type="entry name" value="Ion_trans"/>
    <property type="match status" value="1"/>
</dbReference>
<feature type="transmembrane region" description="Helical" evidence="13">
    <location>
        <begin position="200"/>
        <end position="225"/>
    </location>
</feature>
<dbReference type="Gene3D" id="1.20.120.350">
    <property type="entry name" value="Voltage-gated potassium channels. Chain C"/>
    <property type="match status" value="1"/>
</dbReference>
<feature type="domain" description="Ion transport" evidence="14">
    <location>
        <begin position="30"/>
        <end position="216"/>
    </location>
</feature>
<dbReference type="EMBL" id="FNFD01000023">
    <property type="protein sequence ID" value="SDL55297.1"/>
    <property type="molecule type" value="Genomic_DNA"/>
</dbReference>
<evidence type="ECO:0000256" key="6">
    <source>
        <dbReference type="ARBA" id="ARBA00022882"/>
    </source>
</evidence>
<dbReference type="GO" id="GO:0001508">
    <property type="term" value="P:action potential"/>
    <property type="evidence" value="ECO:0007669"/>
    <property type="project" value="TreeGrafter"/>
</dbReference>
<evidence type="ECO:0000256" key="9">
    <source>
        <dbReference type="ARBA" id="ARBA00023065"/>
    </source>
</evidence>
<evidence type="ECO:0000313" key="15">
    <source>
        <dbReference type="EMBL" id="SDL55297.1"/>
    </source>
</evidence>
<dbReference type="InterPro" id="IPR005821">
    <property type="entry name" value="Ion_trans_dom"/>
</dbReference>
<keyword evidence="8 13" id="KW-1133">Transmembrane helix</keyword>
<dbReference type="Proteomes" id="UP000198706">
    <property type="component" value="Unassembled WGS sequence"/>
</dbReference>
<dbReference type="PANTHER" id="PTHR11537">
    <property type="entry name" value="VOLTAGE-GATED POTASSIUM CHANNEL"/>
    <property type="match status" value="1"/>
</dbReference>
<dbReference type="PANTHER" id="PTHR11537:SF254">
    <property type="entry name" value="POTASSIUM VOLTAGE-GATED CHANNEL PROTEIN SHAB"/>
    <property type="match status" value="1"/>
</dbReference>
<keyword evidence="5" id="KW-0631">Potassium channel</keyword>
<feature type="transmembrane region" description="Helical" evidence="13">
    <location>
        <begin position="60"/>
        <end position="76"/>
    </location>
</feature>
<evidence type="ECO:0000256" key="4">
    <source>
        <dbReference type="ARBA" id="ARBA00022692"/>
    </source>
</evidence>
<gene>
    <name evidence="15" type="ORF">SAMN05216186_12378</name>
</gene>
<keyword evidence="12" id="KW-0175">Coiled coil</keyword>
<dbReference type="InterPro" id="IPR027359">
    <property type="entry name" value="Volt_channel_dom_sf"/>
</dbReference>
<dbReference type="RefSeq" id="WP_084339138.1">
    <property type="nucleotide sequence ID" value="NZ_FNFD01000023.1"/>
</dbReference>
<keyword evidence="2" id="KW-0813">Transport</keyword>
<evidence type="ECO:0000256" key="8">
    <source>
        <dbReference type="ARBA" id="ARBA00022989"/>
    </source>
</evidence>
<keyword evidence="16" id="KW-1185">Reference proteome</keyword>
<comment type="subcellular location">
    <subcellularLocation>
        <location evidence="1">Membrane</location>
        <topology evidence="1">Multi-pass membrane protein</topology>
    </subcellularLocation>
</comment>
<evidence type="ECO:0000256" key="12">
    <source>
        <dbReference type="SAM" id="Coils"/>
    </source>
</evidence>
<feature type="transmembrane region" description="Helical" evidence="13">
    <location>
        <begin position="142"/>
        <end position="163"/>
    </location>
</feature>
<keyword evidence="9" id="KW-0406">Ion transport</keyword>
<sequence length="264" mass="29821">MSTARSHASQHFVERQRWRLLRQVEDWLETPMILLGFVWLALTVVELVRGVSPLLEALNRWIWALFVVDFLLRFSLAPRKLGYLRRNVLTAVALLLPALRTLRVLRVFRVLRATRGVTLVRILSSTNRGMSALRQAMRRRGVGYVFSLTLLVILVGAAGMYAFERDSAGFGSYGEALWWTAMLITSLGSEAWPHTGEGRVLCFILALYGFTVFGYVTATLASFFVDRDAADKQSATAGQASIESLQEEIRRLREDIRRLNDPSG</sequence>
<feature type="coiled-coil region" evidence="12">
    <location>
        <begin position="235"/>
        <end position="262"/>
    </location>
</feature>
<keyword evidence="11 15" id="KW-0407">Ion channel</keyword>
<evidence type="ECO:0000256" key="2">
    <source>
        <dbReference type="ARBA" id="ARBA00022448"/>
    </source>
</evidence>
<keyword evidence="4 13" id="KW-0812">Transmembrane</keyword>
<dbReference type="InterPro" id="IPR028325">
    <property type="entry name" value="VG_K_chnl"/>
</dbReference>
<evidence type="ECO:0000256" key="7">
    <source>
        <dbReference type="ARBA" id="ARBA00022958"/>
    </source>
</evidence>
<dbReference type="Gene3D" id="1.10.287.70">
    <property type="match status" value="1"/>
</dbReference>
<name>A0A1G9L0T4_9PSED</name>
<evidence type="ECO:0000256" key="11">
    <source>
        <dbReference type="ARBA" id="ARBA00023303"/>
    </source>
</evidence>
<evidence type="ECO:0000313" key="16">
    <source>
        <dbReference type="Proteomes" id="UP000198706"/>
    </source>
</evidence>
<keyword evidence="3" id="KW-0633">Potassium transport</keyword>
<evidence type="ECO:0000256" key="1">
    <source>
        <dbReference type="ARBA" id="ARBA00004141"/>
    </source>
</evidence>
<dbReference type="AlphaFoldDB" id="A0A1G9L0T4"/>
<evidence type="ECO:0000259" key="14">
    <source>
        <dbReference type="Pfam" id="PF00520"/>
    </source>
</evidence>
<dbReference type="GO" id="GO:0005249">
    <property type="term" value="F:voltage-gated potassium channel activity"/>
    <property type="evidence" value="ECO:0007669"/>
    <property type="project" value="InterPro"/>
</dbReference>
<reference evidence="15 16" key="1">
    <citation type="submission" date="2016-10" db="EMBL/GenBank/DDBJ databases">
        <authorList>
            <person name="de Groot N.N."/>
        </authorList>
    </citation>
    <scope>NUCLEOTIDE SEQUENCE [LARGE SCALE GENOMIC DNA]</scope>
    <source>
        <strain evidence="15 16">JCM 21544</strain>
    </source>
</reference>
<feature type="transmembrane region" description="Helical" evidence="13">
    <location>
        <begin position="30"/>
        <end position="48"/>
    </location>
</feature>
<evidence type="ECO:0000256" key="5">
    <source>
        <dbReference type="ARBA" id="ARBA00022826"/>
    </source>
</evidence>
<protein>
    <submittedName>
        <fullName evidence="15">Voltage-gated potassium channel</fullName>
    </submittedName>
</protein>
<keyword evidence="6" id="KW-0851">Voltage-gated channel</keyword>
<evidence type="ECO:0000256" key="3">
    <source>
        <dbReference type="ARBA" id="ARBA00022538"/>
    </source>
</evidence>
<accession>A0A1G9L0T4</accession>
<organism evidence="15 16">
    <name type="scientific">Pseudomonas indica</name>
    <dbReference type="NCBI Taxonomy" id="137658"/>
    <lineage>
        <taxon>Bacteria</taxon>
        <taxon>Pseudomonadati</taxon>
        <taxon>Pseudomonadota</taxon>
        <taxon>Gammaproteobacteria</taxon>
        <taxon>Pseudomonadales</taxon>
        <taxon>Pseudomonadaceae</taxon>
        <taxon>Pseudomonas</taxon>
    </lineage>
</organism>
<evidence type="ECO:0000256" key="10">
    <source>
        <dbReference type="ARBA" id="ARBA00023136"/>
    </source>
</evidence>
<dbReference type="STRING" id="137658.SAMN05216186_12378"/>
<proteinExistence type="predicted"/>